<dbReference type="EMBL" id="CM044706">
    <property type="protein sequence ID" value="KAI5657841.1"/>
    <property type="molecule type" value="Genomic_DNA"/>
</dbReference>
<evidence type="ECO:0000313" key="2">
    <source>
        <dbReference type="Proteomes" id="UP001060085"/>
    </source>
</evidence>
<comment type="caution">
    <text evidence="1">The sequence shown here is derived from an EMBL/GenBank/DDBJ whole genome shotgun (WGS) entry which is preliminary data.</text>
</comment>
<protein>
    <submittedName>
        <fullName evidence="1">Uncharacterized protein</fullName>
    </submittedName>
</protein>
<gene>
    <name evidence="1" type="ORF">M9H77_26634</name>
</gene>
<dbReference type="Proteomes" id="UP001060085">
    <property type="component" value="Linkage Group LG06"/>
</dbReference>
<reference evidence="2" key="1">
    <citation type="journal article" date="2023" name="Nat. Plants">
        <title>Single-cell RNA sequencing provides a high-resolution roadmap for understanding the multicellular compartmentation of specialized metabolism.</title>
        <authorList>
            <person name="Sun S."/>
            <person name="Shen X."/>
            <person name="Li Y."/>
            <person name="Li Y."/>
            <person name="Wang S."/>
            <person name="Li R."/>
            <person name="Zhang H."/>
            <person name="Shen G."/>
            <person name="Guo B."/>
            <person name="Wei J."/>
            <person name="Xu J."/>
            <person name="St-Pierre B."/>
            <person name="Chen S."/>
            <person name="Sun C."/>
        </authorList>
    </citation>
    <scope>NUCLEOTIDE SEQUENCE [LARGE SCALE GENOMIC DNA]</scope>
</reference>
<accession>A0ACC0AEA9</accession>
<name>A0ACC0AEA9_CATRO</name>
<sequence length="108" mass="11817">MAGKQSLRPSHYLSVKNSENAPPLVPAYTSPRCSSTTTSMAAPYAATTNSSDSYIFLKTRDALREERYKEGELAITQRLLDMRVVVLAAGGNLYIEGENDEDVESAEV</sequence>
<organism evidence="1 2">
    <name type="scientific">Catharanthus roseus</name>
    <name type="common">Madagascar periwinkle</name>
    <name type="synonym">Vinca rosea</name>
    <dbReference type="NCBI Taxonomy" id="4058"/>
    <lineage>
        <taxon>Eukaryota</taxon>
        <taxon>Viridiplantae</taxon>
        <taxon>Streptophyta</taxon>
        <taxon>Embryophyta</taxon>
        <taxon>Tracheophyta</taxon>
        <taxon>Spermatophyta</taxon>
        <taxon>Magnoliopsida</taxon>
        <taxon>eudicotyledons</taxon>
        <taxon>Gunneridae</taxon>
        <taxon>Pentapetalae</taxon>
        <taxon>asterids</taxon>
        <taxon>lamiids</taxon>
        <taxon>Gentianales</taxon>
        <taxon>Apocynaceae</taxon>
        <taxon>Rauvolfioideae</taxon>
        <taxon>Vinceae</taxon>
        <taxon>Catharanthinae</taxon>
        <taxon>Catharanthus</taxon>
    </lineage>
</organism>
<keyword evidence="2" id="KW-1185">Reference proteome</keyword>
<evidence type="ECO:0000313" key="1">
    <source>
        <dbReference type="EMBL" id="KAI5657841.1"/>
    </source>
</evidence>
<proteinExistence type="predicted"/>